<reference evidence="3 4" key="1">
    <citation type="submission" date="2012-11" db="EMBL/GenBank/DDBJ databases">
        <title>Whole genome sequence of Acidocella aminolytica 101 = DSM 11237.</title>
        <authorList>
            <person name="Azuma Y."/>
            <person name="Higashiura N."/>
            <person name="Hirakawa H."/>
            <person name="Matsushita K."/>
        </authorList>
    </citation>
    <scope>NUCLEOTIDE SEQUENCE [LARGE SCALE GENOMIC DNA]</scope>
    <source>
        <strain evidence="4">101 / DSM 11237</strain>
    </source>
</reference>
<evidence type="ECO:0000259" key="2">
    <source>
        <dbReference type="Pfam" id="PF23771"/>
    </source>
</evidence>
<dbReference type="Pfam" id="PF23771">
    <property type="entry name" value="DUF7168"/>
    <property type="match status" value="1"/>
</dbReference>
<evidence type="ECO:0000259" key="1">
    <source>
        <dbReference type="Pfam" id="PF10979"/>
    </source>
</evidence>
<dbReference type="OrthoDB" id="7259266at2"/>
<dbReference type="InterPro" id="IPR024498">
    <property type="entry name" value="DUF2786"/>
</dbReference>
<feature type="domain" description="DUF7168" evidence="2">
    <location>
        <begin position="415"/>
        <end position="520"/>
    </location>
</feature>
<dbReference type="AlphaFoldDB" id="A0A0D6PK75"/>
<keyword evidence="4" id="KW-1185">Reference proteome</keyword>
<proteinExistence type="predicted"/>
<sequence length="586" mass="62623">MSRAATATSSSEEVCHLIDGLIEAAAKFVARERGDGIVRKWLPQRERDVQDMSEERMLAMMADAVLLSSDLLLSQPSASGATAFDRLARSWGNAPVAEREAVAALCRARFRLLRLEQGADGAGIRVRDVVTGEVLRLADAELLPLLDGTTLFGRVVTLPGGVGCLAGAATPLDVAALAVAAGHPAAGASAASANVRWAEAVYAHVVRHGTLDVPGLNRPMGEAGGVGLFEEEQSELEDLAMAWLALDARAPDANLLQRTRQTASLANILDTLAAAVLSRDGGRDDVAAAIERLLLVQLEVAQHRERHGVGGLTLALIASGLADVVAKQGWPQRVRTLFETLRAKLTGGRVAEDPELERLVQRIQALRAKTVAQGCTEHEALAAAEKVAELLDRYGLSLGELEFRAQSCEGIGIQTNRRRIAPIDECIPAIANFFDCRVWAERAEAAPLRYIFFGLRGDVTAARYLYEMVERAFETETNAFRASDIYFEMAGERRAATNSFQTGLARGISGKLHAIRATREATMRGGSGRDLVPAKAAMVEQEMDKLGLSLSSRALGRGKLVLSDAFAAGEAAGQRFEYAPGIAATA</sequence>
<dbReference type="RefSeq" id="WP_082075817.1">
    <property type="nucleotide sequence ID" value="NZ_BANC01000174.1"/>
</dbReference>
<dbReference type="Pfam" id="PF10979">
    <property type="entry name" value="DUF2786"/>
    <property type="match status" value="1"/>
</dbReference>
<feature type="domain" description="DUF2786" evidence="1">
    <location>
        <begin position="358"/>
        <end position="397"/>
    </location>
</feature>
<dbReference type="Proteomes" id="UP000032668">
    <property type="component" value="Unassembled WGS sequence"/>
</dbReference>
<dbReference type="EMBL" id="BANC01000174">
    <property type="protein sequence ID" value="GAN82210.1"/>
    <property type="molecule type" value="Genomic_DNA"/>
</dbReference>
<accession>A0A0D6PK75</accession>
<dbReference type="InterPro" id="IPR055592">
    <property type="entry name" value="DUF7168"/>
</dbReference>
<name>A0A0D6PK75_9PROT</name>
<evidence type="ECO:0000313" key="4">
    <source>
        <dbReference type="Proteomes" id="UP000032668"/>
    </source>
</evidence>
<organism evidence="3 4">
    <name type="scientific">Acidocella aminolytica 101 = DSM 11237</name>
    <dbReference type="NCBI Taxonomy" id="1120923"/>
    <lineage>
        <taxon>Bacteria</taxon>
        <taxon>Pseudomonadati</taxon>
        <taxon>Pseudomonadota</taxon>
        <taxon>Alphaproteobacteria</taxon>
        <taxon>Acetobacterales</taxon>
        <taxon>Acidocellaceae</taxon>
        <taxon>Acidocella</taxon>
    </lineage>
</organism>
<dbReference type="STRING" id="1120923.SAMN02746095_02098"/>
<gene>
    <name evidence="3" type="ORF">Aam_177_004</name>
</gene>
<protein>
    <submittedName>
        <fullName evidence="3">Uncharacterized protein</fullName>
    </submittedName>
</protein>
<comment type="caution">
    <text evidence="3">The sequence shown here is derived from an EMBL/GenBank/DDBJ whole genome shotgun (WGS) entry which is preliminary data.</text>
</comment>
<evidence type="ECO:0000313" key="3">
    <source>
        <dbReference type="EMBL" id="GAN82210.1"/>
    </source>
</evidence>